<dbReference type="Pfam" id="PF11751">
    <property type="entry name" value="PorP_SprF"/>
    <property type="match status" value="1"/>
</dbReference>
<protein>
    <submittedName>
        <fullName evidence="2">Type IX secretion system membrane protein PorP/SprF</fullName>
    </submittedName>
</protein>
<dbReference type="EMBL" id="WRXN01000007">
    <property type="protein sequence ID" value="MVT10066.1"/>
    <property type="molecule type" value="Genomic_DNA"/>
</dbReference>
<gene>
    <name evidence="2" type="ORF">GO493_17480</name>
</gene>
<keyword evidence="3" id="KW-1185">Reference proteome</keyword>
<evidence type="ECO:0000313" key="2">
    <source>
        <dbReference type="EMBL" id="MVT10066.1"/>
    </source>
</evidence>
<reference evidence="2 3" key="1">
    <citation type="submission" date="2019-12" db="EMBL/GenBank/DDBJ databases">
        <title>Chitinophaga sp. strain ysch24 (GDMCC 1.1355), whole genome shotgun sequence.</title>
        <authorList>
            <person name="Zhang X."/>
        </authorList>
    </citation>
    <scope>NUCLEOTIDE SEQUENCE [LARGE SCALE GENOMIC DNA]</scope>
    <source>
        <strain evidence="3">ysch24</strain>
    </source>
</reference>
<dbReference type="AlphaFoldDB" id="A0A7K1U6Z8"/>
<sequence length="303" mass="33577">MIDKKKILLALLTGVAFCVPARAQQNPIYSQYMFNGLVLNPAYASLDESASITAVGRNQWVGVDGAPKTATLSFYTPLNEKGTSVGFSAMKETITVQSRTDFNLLASQKVSLSETFQLAMGLQAGMSQYQERNSELTTTDPTFAANQSYWKTNVGFGFALFSENFYLGLSAPTFKSFDLGNSVNKVVTKSHYYLQAAYAYHINDDVLIKPSVLLRQVQGSGLNYDINTSVLLRDVVWLGASWRSEKTVTGLVQVRLTPVLELGYSYDTPMSSNLKGAQTVSHELMLRFRFGWSFDHEVAPKIF</sequence>
<dbReference type="NCBIfam" id="TIGR03519">
    <property type="entry name" value="T9SS_PorP_fam"/>
    <property type="match status" value="1"/>
</dbReference>
<dbReference type="InterPro" id="IPR019861">
    <property type="entry name" value="PorP/SprF_Bacteroidetes"/>
</dbReference>
<feature type="signal peptide" evidence="1">
    <location>
        <begin position="1"/>
        <end position="23"/>
    </location>
</feature>
<proteinExistence type="predicted"/>
<comment type="caution">
    <text evidence="2">The sequence shown here is derived from an EMBL/GenBank/DDBJ whole genome shotgun (WGS) entry which is preliminary data.</text>
</comment>
<organism evidence="2 3">
    <name type="scientific">Chitinophaga tropicalis</name>
    <dbReference type="NCBI Taxonomy" id="2683588"/>
    <lineage>
        <taxon>Bacteria</taxon>
        <taxon>Pseudomonadati</taxon>
        <taxon>Bacteroidota</taxon>
        <taxon>Chitinophagia</taxon>
        <taxon>Chitinophagales</taxon>
        <taxon>Chitinophagaceae</taxon>
        <taxon>Chitinophaga</taxon>
    </lineage>
</organism>
<evidence type="ECO:0000256" key="1">
    <source>
        <dbReference type="SAM" id="SignalP"/>
    </source>
</evidence>
<feature type="chain" id="PRO_5029480359" evidence="1">
    <location>
        <begin position="24"/>
        <end position="303"/>
    </location>
</feature>
<dbReference type="Proteomes" id="UP000461730">
    <property type="component" value="Unassembled WGS sequence"/>
</dbReference>
<keyword evidence="1" id="KW-0732">Signal</keyword>
<evidence type="ECO:0000313" key="3">
    <source>
        <dbReference type="Proteomes" id="UP000461730"/>
    </source>
</evidence>
<name>A0A7K1U6Z8_9BACT</name>
<dbReference type="RefSeq" id="WP_157307509.1">
    <property type="nucleotide sequence ID" value="NZ_WRXN01000007.1"/>
</dbReference>
<accession>A0A7K1U6Z8</accession>